<dbReference type="Proteomes" id="UP000011086">
    <property type="component" value="Unassembled WGS sequence"/>
</dbReference>
<dbReference type="GO" id="GO:0017150">
    <property type="term" value="F:tRNA dihydrouridine synthase activity"/>
    <property type="evidence" value="ECO:0007669"/>
    <property type="project" value="InterPro"/>
</dbReference>
<dbReference type="InterPro" id="IPR013785">
    <property type="entry name" value="Aldolase_TIM"/>
</dbReference>
<dbReference type="InterPro" id="IPR052582">
    <property type="entry name" value="tRNA-DUS-like"/>
</dbReference>
<evidence type="ECO:0000256" key="5">
    <source>
        <dbReference type="ARBA" id="ARBA00022694"/>
    </source>
</evidence>
<keyword evidence="3" id="KW-0288">FMN</keyword>
<dbReference type="Pfam" id="PF01207">
    <property type="entry name" value="Dus"/>
    <property type="match status" value="1"/>
</dbReference>
<feature type="region of interest" description="Disordered" evidence="10">
    <location>
        <begin position="649"/>
        <end position="724"/>
    </location>
</feature>
<dbReference type="CDD" id="cd02801">
    <property type="entry name" value="DUS_like_FMN"/>
    <property type="match status" value="1"/>
</dbReference>
<comment type="catalytic activity">
    <reaction evidence="9">
        <text>a 5,6-dihydrouridine in mRNA + NADP(+) = a uridine in mRNA + NADPH + H(+)</text>
        <dbReference type="Rhea" id="RHEA:69855"/>
        <dbReference type="Rhea" id="RHEA-COMP:14658"/>
        <dbReference type="Rhea" id="RHEA-COMP:17789"/>
        <dbReference type="ChEBI" id="CHEBI:15378"/>
        <dbReference type="ChEBI" id="CHEBI:57783"/>
        <dbReference type="ChEBI" id="CHEBI:58349"/>
        <dbReference type="ChEBI" id="CHEBI:65315"/>
        <dbReference type="ChEBI" id="CHEBI:74443"/>
    </reaction>
    <physiologicalReaction direction="right-to-left" evidence="9">
        <dbReference type="Rhea" id="RHEA:69857"/>
    </physiologicalReaction>
</comment>
<dbReference type="InterPro" id="IPR035587">
    <property type="entry name" value="DUS-like_FMN-bd"/>
</dbReference>
<evidence type="ECO:0000256" key="7">
    <source>
        <dbReference type="ARBA" id="ARBA00045934"/>
    </source>
</evidence>
<dbReference type="AlphaFoldDB" id="A0AA97P745"/>
<dbReference type="GO" id="GO:0050660">
    <property type="term" value="F:flavin adenine dinucleotide binding"/>
    <property type="evidence" value="ECO:0007669"/>
    <property type="project" value="InterPro"/>
</dbReference>
<accession>A0AA97P745</accession>
<gene>
    <name evidence="12" type="ORF">OOU_Y34scaffold00162g50</name>
</gene>
<protein>
    <submittedName>
        <fullName evidence="12">tRNA-dihydrouridine synthase 2</fullName>
    </submittedName>
</protein>
<reference evidence="12" key="1">
    <citation type="journal article" date="2012" name="PLoS Genet.">
        <title>Comparative analysis of the genomes of two field isolates of the rice blast fungus Magnaporthe oryzae.</title>
        <authorList>
            <person name="Xue M."/>
            <person name="Yang J."/>
            <person name="Li Z."/>
            <person name="Hu S."/>
            <person name="Yao N."/>
            <person name="Dean R.A."/>
            <person name="Zhao W."/>
            <person name="Shen M."/>
            <person name="Zhang H."/>
            <person name="Li C."/>
            <person name="Liu L."/>
            <person name="Cao L."/>
            <person name="Xu X."/>
            <person name="Xing Y."/>
            <person name="Hsiang T."/>
            <person name="Zhang Z."/>
            <person name="Xu J.R."/>
            <person name="Peng Y.L."/>
        </authorList>
    </citation>
    <scope>NUCLEOTIDE SEQUENCE</scope>
    <source>
        <strain evidence="12">Y34</strain>
    </source>
</reference>
<evidence type="ECO:0000256" key="3">
    <source>
        <dbReference type="ARBA" id="ARBA00022643"/>
    </source>
</evidence>
<name>A0AA97P745_PYRO3</name>
<evidence type="ECO:0000256" key="10">
    <source>
        <dbReference type="SAM" id="MobiDB-lite"/>
    </source>
</evidence>
<dbReference type="EMBL" id="JH792927">
    <property type="protein sequence ID" value="ELQ43281.1"/>
    <property type="molecule type" value="Genomic_DNA"/>
</dbReference>
<evidence type="ECO:0000256" key="8">
    <source>
        <dbReference type="ARBA" id="ARBA00048342"/>
    </source>
</evidence>
<dbReference type="InterPro" id="IPR018517">
    <property type="entry name" value="tRNA_hU_synthase_CS"/>
</dbReference>
<evidence type="ECO:0000256" key="6">
    <source>
        <dbReference type="ARBA" id="ARBA00023002"/>
    </source>
</evidence>
<comment type="cofactor">
    <cofactor evidence="1">
        <name>FMN</name>
        <dbReference type="ChEBI" id="CHEBI:58210"/>
    </cofactor>
</comment>
<organism evidence="12">
    <name type="scientific">Pyricularia oryzae (strain Y34)</name>
    <name type="common">Rice blast fungus</name>
    <name type="synonym">Magnaporthe oryzae</name>
    <dbReference type="NCBI Taxonomy" id="1143189"/>
    <lineage>
        <taxon>Eukaryota</taxon>
        <taxon>Fungi</taxon>
        <taxon>Dikarya</taxon>
        <taxon>Ascomycota</taxon>
        <taxon>Pezizomycotina</taxon>
        <taxon>Sordariomycetes</taxon>
        <taxon>Sordariomycetidae</taxon>
        <taxon>Magnaporthales</taxon>
        <taxon>Pyriculariaceae</taxon>
        <taxon>Pyricularia</taxon>
    </lineage>
</organism>
<proteinExistence type="predicted"/>
<dbReference type="PANTHER" id="PTHR45936:SF1">
    <property type="entry name" value="TRNA-DIHYDROURIDINE(20) SYNTHASE [NAD(P)+]-LIKE"/>
    <property type="match status" value="1"/>
</dbReference>
<feature type="domain" description="DUS-like FMN-binding" evidence="11">
    <location>
        <begin position="317"/>
        <end position="573"/>
    </location>
</feature>
<evidence type="ECO:0000256" key="1">
    <source>
        <dbReference type="ARBA" id="ARBA00001917"/>
    </source>
</evidence>
<evidence type="ECO:0000256" key="9">
    <source>
        <dbReference type="ARBA" id="ARBA00049447"/>
    </source>
</evidence>
<dbReference type="GO" id="GO:0006397">
    <property type="term" value="P:mRNA processing"/>
    <property type="evidence" value="ECO:0007669"/>
    <property type="project" value="UniProtKB-KW"/>
</dbReference>
<evidence type="ECO:0000256" key="4">
    <source>
        <dbReference type="ARBA" id="ARBA00022664"/>
    </source>
</evidence>
<keyword evidence="5" id="KW-0819">tRNA processing</keyword>
<dbReference type="SUPFAM" id="SSF51395">
    <property type="entry name" value="FMN-linked oxidoreductases"/>
    <property type="match status" value="1"/>
</dbReference>
<comment type="function">
    <text evidence="7">Catalyzes the synthesis of dihydrouridine, a modified base found in the D-loop of most tRNAs. Specifically modifies U47 in cytoplasmic tRNAs. Catalyzes the synthesis of dihydrouridine in some mRNAs, thereby affecting their translation.</text>
</comment>
<comment type="catalytic activity">
    <reaction evidence="8">
        <text>a 5,6-dihydrouridine in mRNA + NAD(+) = a uridine in mRNA + NADH + H(+)</text>
        <dbReference type="Rhea" id="RHEA:69851"/>
        <dbReference type="Rhea" id="RHEA-COMP:14658"/>
        <dbReference type="Rhea" id="RHEA-COMP:17789"/>
        <dbReference type="ChEBI" id="CHEBI:15378"/>
        <dbReference type="ChEBI" id="CHEBI:57540"/>
        <dbReference type="ChEBI" id="CHEBI:57945"/>
        <dbReference type="ChEBI" id="CHEBI:65315"/>
        <dbReference type="ChEBI" id="CHEBI:74443"/>
    </reaction>
    <physiologicalReaction direction="right-to-left" evidence="8">
        <dbReference type="Rhea" id="RHEA:69853"/>
    </physiologicalReaction>
</comment>
<sequence length="724" mass="79877">MWQASTAPRDIFSFAFALGASIHSIFRGRDRRGRRITRAKKAMGANLGALILTRCRAIKEAPRPGFWFTFLFSGRGLFDSVLRTQVWYLALVGGFRKEIDTTENTSLPKATKGACSVGKMHSRQLVSTAERLLVQMVLLTALVDTHSLPDFVLACVSTSRLPLALQFQPNIPWQYDVWDPDKRYIRLHGNPPTPLPCSVNHSPADDFAVAATRVGMENKGYPPQFILHTYYGTWFGVPSPCNPPAQRYATQFLLYGQWESYSTLCCKNLRYNTYLSMHDKARQRTAKQLGSRAMTSMAANTVPIPRRGVDYRGKIVLAPMVRSSELPSRLMALHYGADLVWGPETVDYSMIGTTRRLNPKTNVLQWTRLQNNGQKQAPPDAKENAMFTMHPELEGKRLIFQLGSGDPERAVAAARLVANDVAGIDLNAGCPKPFSTTGGMGAALLRDPDRLVAILEALVREVAPAAEIGISVKIRLLETAAETEALVRRLVKTGITALTVHCRTTPMRPRERAIRGQLRMVADVCREAGVACLMNGDVKDRDEGVRLAAEYGTDGAMIARAAEENPSCFRAGADGGLAPWTETVPLFMRFCLDMENKFSNTKYLLNNMIPGKAPEFRPTQHGKSYLALCEALNLEDLVEQAKALDDKLGLTERQEKSKPVAPLEKKKKQKQNNPAALASGGNMSKARDASAKPRKPLSERGVGSRQEESHITKAAALEPATLNT</sequence>
<dbReference type="PROSITE" id="PS01136">
    <property type="entry name" value="UPF0034"/>
    <property type="match status" value="1"/>
</dbReference>
<keyword evidence="6" id="KW-0560">Oxidoreductase</keyword>
<dbReference type="PANTHER" id="PTHR45936">
    <property type="entry name" value="TRNA-DIHYDROURIDINE(20) SYNTHASE [NAD(P)+]-LIKE"/>
    <property type="match status" value="1"/>
</dbReference>
<dbReference type="Gene3D" id="3.20.20.70">
    <property type="entry name" value="Aldolase class I"/>
    <property type="match status" value="1"/>
</dbReference>
<evidence type="ECO:0000259" key="11">
    <source>
        <dbReference type="Pfam" id="PF01207"/>
    </source>
</evidence>
<evidence type="ECO:0000256" key="2">
    <source>
        <dbReference type="ARBA" id="ARBA00022630"/>
    </source>
</evidence>
<evidence type="ECO:0000313" key="12">
    <source>
        <dbReference type="EMBL" id="ELQ43281.1"/>
    </source>
</evidence>
<feature type="compositionally biased region" description="Basic and acidic residues" evidence="10">
    <location>
        <begin position="649"/>
        <end position="658"/>
    </location>
</feature>
<dbReference type="GO" id="GO:0005737">
    <property type="term" value="C:cytoplasm"/>
    <property type="evidence" value="ECO:0007669"/>
    <property type="project" value="TreeGrafter"/>
</dbReference>
<keyword evidence="4" id="KW-0507">mRNA processing</keyword>
<keyword evidence="2" id="KW-0285">Flavoprotein</keyword>